<feature type="transmembrane region" description="Helical" evidence="1">
    <location>
        <begin position="52"/>
        <end position="75"/>
    </location>
</feature>
<organism evidence="2 3">
    <name type="scientific">Aquabacterium lacunae</name>
    <dbReference type="NCBI Taxonomy" id="2528630"/>
    <lineage>
        <taxon>Bacteria</taxon>
        <taxon>Pseudomonadati</taxon>
        <taxon>Pseudomonadota</taxon>
        <taxon>Betaproteobacteria</taxon>
        <taxon>Burkholderiales</taxon>
        <taxon>Aquabacterium</taxon>
    </lineage>
</organism>
<keyword evidence="3" id="KW-1185">Reference proteome</keyword>
<comment type="caution">
    <text evidence="2">The sequence shown here is derived from an EMBL/GenBank/DDBJ whole genome shotgun (WGS) entry which is preliminary data.</text>
</comment>
<proteinExistence type="predicted"/>
<dbReference type="EMBL" id="SIXI01000012">
    <property type="protein sequence ID" value="TBO27583.1"/>
    <property type="molecule type" value="Genomic_DNA"/>
</dbReference>
<protein>
    <submittedName>
        <fullName evidence="2">Uncharacterized protein</fullName>
    </submittedName>
</protein>
<gene>
    <name evidence="2" type="ORF">EYS42_16675</name>
</gene>
<evidence type="ECO:0000313" key="2">
    <source>
        <dbReference type="EMBL" id="TBO27583.1"/>
    </source>
</evidence>
<sequence>MTLFRNFEQGDASGIWFLWLFWSWNYFAYGFNKRMLPWQFVELMGGDKGNSVARGFVFWLTAFIYLAFIATAGFADIG</sequence>
<dbReference type="AlphaFoldDB" id="A0A4Q9GZM6"/>
<keyword evidence="1" id="KW-0812">Transmembrane</keyword>
<keyword evidence="1" id="KW-1133">Transmembrane helix</keyword>
<dbReference type="Proteomes" id="UP000292120">
    <property type="component" value="Unassembled WGS sequence"/>
</dbReference>
<evidence type="ECO:0000313" key="3">
    <source>
        <dbReference type="Proteomes" id="UP000292120"/>
    </source>
</evidence>
<keyword evidence="1" id="KW-0472">Membrane</keyword>
<feature type="transmembrane region" description="Helical" evidence="1">
    <location>
        <begin position="12"/>
        <end position="31"/>
    </location>
</feature>
<dbReference type="OrthoDB" id="9840044at2"/>
<evidence type="ECO:0000256" key="1">
    <source>
        <dbReference type="SAM" id="Phobius"/>
    </source>
</evidence>
<reference evidence="2 3" key="1">
    <citation type="submission" date="2019-02" db="EMBL/GenBank/DDBJ databases">
        <title>Aquabacterium sp. strain KMB7.</title>
        <authorList>
            <person name="Chen W.-M."/>
        </authorList>
    </citation>
    <scope>NUCLEOTIDE SEQUENCE [LARGE SCALE GENOMIC DNA]</scope>
    <source>
        <strain evidence="2 3">KMB7</strain>
    </source>
</reference>
<dbReference type="RefSeq" id="WP_130969340.1">
    <property type="nucleotide sequence ID" value="NZ_SIXI01000012.1"/>
</dbReference>
<accession>A0A4Q9GZM6</accession>
<name>A0A4Q9GZM6_9BURK</name>